<dbReference type="SUPFAM" id="SSF55486">
    <property type="entry name" value="Metalloproteases ('zincins'), catalytic domain"/>
    <property type="match status" value="2"/>
</dbReference>
<keyword evidence="5" id="KW-0472">Membrane</keyword>
<dbReference type="EMBL" id="MFKN01000040">
    <property type="protein sequence ID" value="OGG39823.1"/>
    <property type="molecule type" value="Genomic_DNA"/>
</dbReference>
<evidence type="ECO:0000259" key="6">
    <source>
        <dbReference type="Pfam" id="PF00413"/>
    </source>
</evidence>
<dbReference type="Pfam" id="PF00413">
    <property type="entry name" value="Peptidase_M10"/>
    <property type="match status" value="1"/>
</dbReference>
<comment type="caution">
    <text evidence="7">The sequence shown here is derived from an EMBL/GenBank/DDBJ whole genome shotgun (WGS) entry which is preliminary data.</text>
</comment>
<keyword evidence="5" id="KW-0812">Transmembrane</keyword>
<keyword evidence="3" id="KW-0378">Hydrolase</keyword>
<keyword evidence="4" id="KW-0862">Zinc</keyword>
<accession>A0A1F6BSL2</accession>
<feature type="domain" description="Peptidase M10 metallopeptidase" evidence="6">
    <location>
        <begin position="37"/>
        <end position="250"/>
    </location>
</feature>
<keyword evidence="2" id="KW-0479">Metal-binding</keyword>
<dbReference type="Proteomes" id="UP000179014">
    <property type="component" value="Unassembled WGS sequence"/>
</dbReference>
<name>A0A1F6BSL2_9BACT</name>
<protein>
    <recommendedName>
        <fullName evidence="6">Peptidase M10 metallopeptidase domain-containing protein</fullName>
    </recommendedName>
</protein>
<evidence type="ECO:0000256" key="1">
    <source>
        <dbReference type="ARBA" id="ARBA00022670"/>
    </source>
</evidence>
<dbReference type="Gene3D" id="3.40.390.10">
    <property type="entry name" value="Collagenase (Catalytic Domain)"/>
    <property type="match status" value="1"/>
</dbReference>
<dbReference type="GO" id="GO:0008270">
    <property type="term" value="F:zinc ion binding"/>
    <property type="evidence" value="ECO:0007669"/>
    <property type="project" value="InterPro"/>
</dbReference>
<dbReference type="AlphaFoldDB" id="A0A1F6BSL2"/>
<dbReference type="GO" id="GO:0004222">
    <property type="term" value="F:metalloendopeptidase activity"/>
    <property type="evidence" value="ECO:0007669"/>
    <property type="project" value="InterPro"/>
</dbReference>
<organism evidence="7 8">
    <name type="scientific">Candidatus Kaiserbacteria bacterium GWA2_50_9</name>
    <dbReference type="NCBI Taxonomy" id="1798474"/>
    <lineage>
        <taxon>Bacteria</taxon>
        <taxon>Candidatus Kaiseribacteriota</taxon>
    </lineage>
</organism>
<evidence type="ECO:0000256" key="2">
    <source>
        <dbReference type="ARBA" id="ARBA00022723"/>
    </source>
</evidence>
<dbReference type="GO" id="GO:0006508">
    <property type="term" value="P:proteolysis"/>
    <property type="evidence" value="ECO:0007669"/>
    <property type="project" value="UniProtKB-KW"/>
</dbReference>
<proteinExistence type="predicted"/>
<evidence type="ECO:0000256" key="4">
    <source>
        <dbReference type="ARBA" id="ARBA00022833"/>
    </source>
</evidence>
<feature type="transmembrane region" description="Helical" evidence="5">
    <location>
        <begin position="6"/>
        <end position="26"/>
    </location>
</feature>
<keyword evidence="5" id="KW-1133">Transmembrane helix</keyword>
<dbReference type="InterPro" id="IPR001818">
    <property type="entry name" value="Pept_M10_metallopeptidase"/>
</dbReference>
<dbReference type="GO" id="GO:0031012">
    <property type="term" value="C:extracellular matrix"/>
    <property type="evidence" value="ECO:0007669"/>
    <property type="project" value="InterPro"/>
</dbReference>
<reference evidence="7 8" key="1">
    <citation type="journal article" date="2016" name="Nat. Commun.">
        <title>Thousands of microbial genomes shed light on interconnected biogeochemical processes in an aquifer system.</title>
        <authorList>
            <person name="Anantharaman K."/>
            <person name="Brown C.T."/>
            <person name="Hug L.A."/>
            <person name="Sharon I."/>
            <person name="Castelle C.J."/>
            <person name="Probst A.J."/>
            <person name="Thomas B.C."/>
            <person name="Singh A."/>
            <person name="Wilkins M.J."/>
            <person name="Karaoz U."/>
            <person name="Brodie E.L."/>
            <person name="Williams K.H."/>
            <person name="Hubbard S.S."/>
            <person name="Banfield J.F."/>
        </authorList>
    </citation>
    <scope>NUCLEOTIDE SEQUENCE [LARGE SCALE GENOMIC DNA]</scope>
</reference>
<gene>
    <name evidence="7" type="ORF">A2118_00165</name>
</gene>
<dbReference type="InterPro" id="IPR024079">
    <property type="entry name" value="MetalloPept_cat_dom_sf"/>
</dbReference>
<evidence type="ECO:0000256" key="3">
    <source>
        <dbReference type="ARBA" id="ARBA00022801"/>
    </source>
</evidence>
<evidence type="ECO:0000256" key="5">
    <source>
        <dbReference type="SAM" id="Phobius"/>
    </source>
</evidence>
<keyword evidence="1" id="KW-0645">Protease</keyword>
<sequence>MRGEIIRWLILLIIAGTSGAGLLYAYQYMRPCAHPITYTIGTFDSRFGITNATLLAEAKAAAEIWNKAAGKTILTYDPNAAMKINLIYDEREANAKLGRKIAHQQDSMDSARATLDALQAQYTTKQAVYNEEVNAVNARGGATRSEATILNAERDSLNALADSLNAQVATFNSSIATFNATVEEYNRTAGRTFQAGQYVRDASGERINIFEFIGIIQLKRVLAHEFGHAIGLDHNDDPKAIMYEKNESGNLVPTASDLSSLRALCGA</sequence>
<dbReference type="STRING" id="1798474.A2118_00165"/>
<evidence type="ECO:0000313" key="8">
    <source>
        <dbReference type="Proteomes" id="UP000179014"/>
    </source>
</evidence>
<evidence type="ECO:0000313" key="7">
    <source>
        <dbReference type="EMBL" id="OGG39823.1"/>
    </source>
</evidence>